<organism evidence="3 4">
    <name type="scientific">Acinetobacter qingfengensis</name>
    <dbReference type="NCBI Taxonomy" id="1262585"/>
    <lineage>
        <taxon>Bacteria</taxon>
        <taxon>Pseudomonadati</taxon>
        <taxon>Pseudomonadota</taxon>
        <taxon>Gammaproteobacteria</taxon>
        <taxon>Moraxellales</taxon>
        <taxon>Moraxellaceae</taxon>
        <taxon>Acinetobacter</taxon>
    </lineage>
</organism>
<reference evidence="3 4" key="1">
    <citation type="submission" date="2016-09" db="EMBL/GenBank/DDBJ databases">
        <authorList>
            <person name="Capua I."/>
            <person name="De Benedictis P."/>
            <person name="Joannis T."/>
            <person name="Lombin L.H."/>
            <person name="Cattoli G."/>
        </authorList>
    </citation>
    <scope>NUCLEOTIDE SEQUENCE [LARGE SCALE GENOMIC DNA]</scope>
    <source>
        <strain evidence="3 4">ANC 4671</strain>
    </source>
</reference>
<proteinExistence type="inferred from homology"/>
<accession>A0A1E7REP8</accession>
<name>A0A1E7REP8_9GAMM</name>
<sequence length="126" mass="14444">MYKLGANQCIKSLCELTAHRCILQQHEHDLINTWNFIDQNGKTQQLNVSGYFISNSGEGIRQAALSGLDISNHSIWHVADDLKSGKLEQVLPDHQVEPTTIYAVFPHRKLIPPKNTFIFRIFIRLF</sequence>
<evidence type="ECO:0000259" key="2">
    <source>
        <dbReference type="Pfam" id="PF03466"/>
    </source>
</evidence>
<comment type="similarity">
    <text evidence="1">Belongs to the LysR transcriptional regulatory family.</text>
</comment>
<dbReference type="AlphaFoldDB" id="A0A1E7REP8"/>
<evidence type="ECO:0000256" key="1">
    <source>
        <dbReference type="ARBA" id="ARBA00009437"/>
    </source>
</evidence>
<dbReference type="PANTHER" id="PTHR30537:SF5">
    <property type="entry name" value="HTH-TYPE TRANSCRIPTIONAL ACTIVATOR TTDR-RELATED"/>
    <property type="match status" value="1"/>
</dbReference>
<evidence type="ECO:0000313" key="4">
    <source>
        <dbReference type="Proteomes" id="UP000185895"/>
    </source>
</evidence>
<dbReference type="InterPro" id="IPR058163">
    <property type="entry name" value="LysR-type_TF_proteobact-type"/>
</dbReference>
<feature type="domain" description="LysR substrate-binding" evidence="2">
    <location>
        <begin position="12"/>
        <end position="114"/>
    </location>
</feature>
<comment type="caution">
    <text evidence="3">The sequence shown here is derived from an EMBL/GenBank/DDBJ whole genome shotgun (WGS) entry which is preliminary data.</text>
</comment>
<evidence type="ECO:0000313" key="3">
    <source>
        <dbReference type="EMBL" id="OEY97801.1"/>
    </source>
</evidence>
<keyword evidence="4" id="KW-1185">Reference proteome</keyword>
<dbReference type="SUPFAM" id="SSF53850">
    <property type="entry name" value="Periplasmic binding protein-like II"/>
    <property type="match status" value="1"/>
</dbReference>
<dbReference type="PANTHER" id="PTHR30537">
    <property type="entry name" value="HTH-TYPE TRANSCRIPTIONAL REGULATOR"/>
    <property type="match status" value="1"/>
</dbReference>
<protein>
    <recommendedName>
        <fullName evidence="2">LysR substrate-binding domain-containing protein</fullName>
    </recommendedName>
</protein>
<dbReference type="Proteomes" id="UP000185895">
    <property type="component" value="Unassembled WGS sequence"/>
</dbReference>
<dbReference type="EMBL" id="MKKK01000003">
    <property type="protein sequence ID" value="OEY97801.1"/>
    <property type="molecule type" value="Genomic_DNA"/>
</dbReference>
<dbReference type="Pfam" id="PF03466">
    <property type="entry name" value="LysR_substrate"/>
    <property type="match status" value="1"/>
</dbReference>
<dbReference type="STRING" id="1262585.BJI46_07830"/>
<gene>
    <name evidence="3" type="ORF">BJI46_07830</name>
</gene>
<dbReference type="Gene3D" id="3.40.190.290">
    <property type="match status" value="1"/>
</dbReference>
<dbReference type="InterPro" id="IPR005119">
    <property type="entry name" value="LysR_subst-bd"/>
</dbReference>